<evidence type="ECO:0000313" key="1">
    <source>
        <dbReference type="EMBL" id="AWL07970.1"/>
    </source>
</evidence>
<accession>A0A2S2DSE5</accession>
<dbReference type="KEGG" id="psez:HME7025_00085"/>
<dbReference type="AlphaFoldDB" id="A0A2S2DSE5"/>
<keyword evidence="2" id="KW-1185">Reference proteome</keyword>
<reference evidence="2" key="1">
    <citation type="submission" date="2018-05" db="EMBL/GenBank/DDBJ databases">
        <title>Pseudarcicella sp. HME7025 Genome sequencing and assembly.</title>
        <authorList>
            <person name="Kim H."/>
            <person name="Kang H."/>
            <person name="Joh K."/>
        </authorList>
    </citation>
    <scope>NUCLEOTIDE SEQUENCE [LARGE SCALE GENOMIC DNA]</scope>
    <source>
        <strain evidence="2">HME7025</strain>
    </source>
</reference>
<name>A0A2S2DSE5_9BACT</name>
<dbReference type="EMBL" id="CP029346">
    <property type="protein sequence ID" value="AWL07970.1"/>
    <property type="molecule type" value="Genomic_DNA"/>
</dbReference>
<organism evidence="1 2">
    <name type="scientific">Aquirufa nivalisilvae</name>
    <dbReference type="NCBI Taxonomy" id="2516557"/>
    <lineage>
        <taxon>Bacteria</taxon>
        <taxon>Pseudomonadati</taxon>
        <taxon>Bacteroidota</taxon>
        <taxon>Cytophagia</taxon>
        <taxon>Cytophagales</taxon>
        <taxon>Flectobacillaceae</taxon>
        <taxon>Aquirufa</taxon>
    </lineage>
</organism>
<dbReference type="Proteomes" id="UP000245468">
    <property type="component" value="Chromosome"/>
</dbReference>
<dbReference type="OrthoDB" id="929568at2"/>
<dbReference type="RefSeq" id="WP_109321749.1">
    <property type="nucleotide sequence ID" value="NZ_CP029346.1"/>
</dbReference>
<proteinExistence type="predicted"/>
<evidence type="ECO:0000313" key="2">
    <source>
        <dbReference type="Proteomes" id="UP000245468"/>
    </source>
</evidence>
<sequence length="332" mass="36133">MADSLKLSDIAEELQGVATDGKDHIFEEVYGLGENEADAENGIVAMADYAAELDTPNEVVLTKIYASGALQPGGIKLASGKVFNPVNDSLGVKPRKAKVEPIAMNFLLTQEKLEILKKSYLSSVRKNSIANDVLPFADYIFNAIMSEAKEELRTAYFQGIHNAEGTSHLAIFDGWRKQILDAIISEDIPTGNVIETAVISSTNAVAEFAKIVESVPTKMLGKVVCLIPRALKTKYENDFLTRYGSASFNTGIKKSVIAGTSIPFLVESGLDGFTRPIITTRNNFVRLYDSASSKTDLTIDYDKRERNIAIVMDAQAGCGFADGSHIWTNFTA</sequence>
<evidence type="ECO:0008006" key="3">
    <source>
        <dbReference type="Google" id="ProtNLM"/>
    </source>
</evidence>
<gene>
    <name evidence="1" type="ORF">HME7025_00085</name>
</gene>
<protein>
    <recommendedName>
        <fullName evidence="3">Phage major capsid protein</fullName>
    </recommendedName>
</protein>